<dbReference type="EMBL" id="CAKJTJ010000006">
    <property type="protein sequence ID" value="CAG9620853.1"/>
    <property type="molecule type" value="Genomic_DNA"/>
</dbReference>
<accession>A0ABM8YM77</accession>
<evidence type="ECO:0000313" key="2">
    <source>
        <dbReference type="Proteomes" id="UP000789833"/>
    </source>
</evidence>
<dbReference type="Proteomes" id="UP000789833">
    <property type="component" value="Unassembled WGS sequence"/>
</dbReference>
<organism evidence="1 2">
    <name type="scientific">Sutcliffiella rhizosphaerae</name>
    <dbReference type="NCBI Taxonomy" id="2880967"/>
    <lineage>
        <taxon>Bacteria</taxon>
        <taxon>Bacillati</taxon>
        <taxon>Bacillota</taxon>
        <taxon>Bacilli</taxon>
        <taxon>Bacillales</taxon>
        <taxon>Bacillaceae</taxon>
        <taxon>Sutcliffiella</taxon>
    </lineage>
</organism>
<reference evidence="1 2" key="1">
    <citation type="submission" date="2021-10" db="EMBL/GenBank/DDBJ databases">
        <authorList>
            <person name="Criscuolo A."/>
        </authorList>
    </citation>
    <scope>NUCLEOTIDE SEQUENCE [LARGE SCALE GENOMIC DNA]</scope>
    <source>
        <strain evidence="2">CIP 111883</strain>
    </source>
</reference>
<sequence length="80" mass="9843">MIEKYIEENIKRDIKSYETVDCLYKRYLLFCKFYNSLPLTKTKFHNQMKYFCISVTDTRKRKGRENKVSRWGVKLLPCKY</sequence>
<evidence type="ECO:0000313" key="1">
    <source>
        <dbReference type="EMBL" id="CAG9620853.1"/>
    </source>
</evidence>
<keyword evidence="2" id="KW-1185">Reference proteome</keyword>
<gene>
    <name evidence="1" type="ORF">BACCIP111883_01624</name>
</gene>
<comment type="caution">
    <text evidence="1">The sequence shown here is derived from an EMBL/GenBank/DDBJ whole genome shotgun (WGS) entry which is preliminary data.</text>
</comment>
<protein>
    <submittedName>
        <fullName evidence="1">Uncharacterized protein</fullName>
    </submittedName>
</protein>
<name>A0ABM8YM77_9BACI</name>
<proteinExistence type="predicted"/>